<feature type="domain" description="Histidine kinase" evidence="13">
    <location>
        <begin position="470"/>
        <end position="582"/>
    </location>
</feature>
<evidence type="ECO:0000256" key="9">
    <source>
        <dbReference type="ARBA" id="ARBA00022840"/>
    </source>
</evidence>
<feature type="domain" description="HAMP" evidence="14">
    <location>
        <begin position="306"/>
        <end position="358"/>
    </location>
</feature>
<keyword evidence="5" id="KW-0597">Phosphoprotein</keyword>
<dbReference type="EC" id="2.7.13.3" evidence="3"/>
<comment type="catalytic activity">
    <reaction evidence="1">
        <text>ATP + protein L-histidine = ADP + protein N-phospho-L-histidine.</text>
        <dbReference type="EC" id="2.7.13.3"/>
    </reaction>
</comment>
<dbReference type="PANTHER" id="PTHR34220:SF7">
    <property type="entry name" value="SENSOR HISTIDINE KINASE YPDA"/>
    <property type="match status" value="1"/>
</dbReference>
<dbReference type="InterPro" id="IPR005467">
    <property type="entry name" value="His_kinase_dom"/>
</dbReference>
<feature type="transmembrane region" description="Helical" evidence="12">
    <location>
        <begin position="286"/>
        <end position="309"/>
    </location>
</feature>
<dbReference type="Pfam" id="PF06580">
    <property type="entry name" value="His_kinase"/>
    <property type="match status" value="1"/>
</dbReference>
<dbReference type="InterPro" id="IPR050640">
    <property type="entry name" value="Bact_2-comp_sensor_kinase"/>
</dbReference>
<dbReference type="GO" id="GO:0004673">
    <property type="term" value="F:protein histidine kinase activity"/>
    <property type="evidence" value="ECO:0007669"/>
    <property type="project" value="UniProtKB-EC"/>
</dbReference>
<evidence type="ECO:0000256" key="8">
    <source>
        <dbReference type="ARBA" id="ARBA00022777"/>
    </source>
</evidence>
<name>A0ABT8HY37_9BACL</name>
<dbReference type="PANTHER" id="PTHR34220">
    <property type="entry name" value="SENSOR HISTIDINE KINASE YPDA"/>
    <property type="match status" value="1"/>
</dbReference>
<keyword evidence="12" id="KW-1133">Transmembrane helix</keyword>
<evidence type="ECO:0000256" key="12">
    <source>
        <dbReference type="SAM" id="Phobius"/>
    </source>
</evidence>
<evidence type="ECO:0000256" key="1">
    <source>
        <dbReference type="ARBA" id="ARBA00000085"/>
    </source>
</evidence>
<reference evidence="15" key="1">
    <citation type="submission" date="2023-07" db="EMBL/GenBank/DDBJ databases">
        <title>Fictibacillus sp. isolated from freshwater pond.</title>
        <authorList>
            <person name="Kirdat K."/>
            <person name="Bhat A."/>
            <person name="Mourya A."/>
            <person name="Yadav A."/>
        </authorList>
    </citation>
    <scope>NUCLEOTIDE SEQUENCE</scope>
    <source>
        <strain evidence="15">NE201</strain>
    </source>
</reference>
<evidence type="ECO:0000256" key="10">
    <source>
        <dbReference type="ARBA" id="ARBA00023012"/>
    </source>
</evidence>
<evidence type="ECO:0000256" key="2">
    <source>
        <dbReference type="ARBA" id="ARBA00004651"/>
    </source>
</evidence>
<dbReference type="PROSITE" id="PS50885">
    <property type="entry name" value="HAMP"/>
    <property type="match status" value="1"/>
</dbReference>
<keyword evidence="16" id="KW-1185">Reference proteome</keyword>
<keyword evidence="11 12" id="KW-0472">Membrane</keyword>
<dbReference type="InterPro" id="IPR003660">
    <property type="entry name" value="HAMP_dom"/>
</dbReference>
<dbReference type="RefSeq" id="WP_301166720.1">
    <property type="nucleotide sequence ID" value="NZ_JAUHTR010000007.1"/>
</dbReference>
<dbReference type="Proteomes" id="UP001172721">
    <property type="component" value="Unassembled WGS sequence"/>
</dbReference>
<evidence type="ECO:0000256" key="7">
    <source>
        <dbReference type="ARBA" id="ARBA00022741"/>
    </source>
</evidence>
<sequence length="594" mass="68180">MNMNMQWAKRLKRANTLRNQILFIYLLVMAIVLTIVAFLMLDRIGELVKNNAEKQIQQTAVEANGRLETLYRQIDTLSNQLVTNRTIQQMMQDTSEGKTLGPEKKKALLGVIQNFLAYSDGIYSFELYSQNGTKIFPYDDNVLSSRIDGKWILKADEEKGRLVWTGLDAKDADYSYAVRRVNLMDHWFKPAGYLLVRIANPYFQIKDSGGDQKEYMLLLDRDSTPITSNYPGNTRNLIERSGNSVSIGRSEYMIVKEHSEITGWTLVILKPMSFLMEGLSVVRTSVLFSGVIGYVIFFVFSIFLSAVITRPIKRLTHIMKNAKMDELKFNPELSSTIEIAELNKTYNQMVENTNHLIQEVYEKELLRSQTELKALQAQIDPHFLYNTLNALYWSLDEKEEEELAEVVIAMSELFRYTINPAHHDEWVTVREELEHVERYLSIMKMRLGERLDWKIEQPYELANMRIPKLMIQPLVENAVFHGIEKQRKNGVIVVGAERAEHSETVIISVKDNGPGMDAQALAAIRQAIENGTYTPSKRLGIALQNVNKRLRLYFGKQERGALRIDSEKGRGTTVSFEIPLKEKSDDGGKNDIDR</sequence>
<evidence type="ECO:0000256" key="6">
    <source>
        <dbReference type="ARBA" id="ARBA00022679"/>
    </source>
</evidence>
<dbReference type="PROSITE" id="PS50109">
    <property type="entry name" value="HIS_KIN"/>
    <property type="match status" value="1"/>
</dbReference>
<evidence type="ECO:0000313" key="16">
    <source>
        <dbReference type="Proteomes" id="UP001172721"/>
    </source>
</evidence>
<dbReference type="Pfam" id="PF00672">
    <property type="entry name" value="HAMP"/>
    <property type="match status" value="1"/>
</dbReference>
<evidence type="ECO:0000256" key="5">
    <source>
        <dbReference type="ARBA" id="ARBA00022553"/>
    </source>
</evidence>
<dbReference type="EMBL" id="JAUHTR010000007">
    <property type="protein sequence ID" value="MDN4525693.1"/>
    <property type="molecule type" value="Genomic_DNA"/>
</dbReference>
<dbReference type="SUPFAM" id="SSF55874">
    <property type="entry name" value="ATPase domain of HSP90 chaperone/DNA topoisomerase II/histidine kinase"/>
    <property type="match status" value="1"/>
</dbReference>
<comment type="subcellular location">
    <subcellularLocation>
        <location evidence="2">Cell membrane</location>
        <topology evidence="2">Multi-pass membrane protein</topology>
    </subcellularLocation>
</comment>
<feature type="transmembrane region" description="Helical" evidence="12">
    <location>
        <begin position="21"/>
        <end position="41"/>
    </location>
</feature>
<dbReference type="InterPro" id="IPR010559">
    <property type="entry name" value="Sig_transdc_His_kin_internal"/>
</dbReference>
<evidence type="ECO:0000259" key="13">
    <source>
        <dbReference type="PROSITE" id="PS50109"/>
    </source>
</evidence>
<dbReference type="Gene3D" id="6.10.340.10">
    <property type="match status" value="1"/>
</dbReference>
<dbReference type="InterPro" id="IPR003594">
    <property type="entry name" value="HATPase_dom"/>
</dbReference>
<evidence type="ECO:0000259" key="14">
    <source>
        <dbReference type="PROSITE" id="PS50885"/>
    </source>
</evidence>
<comment type="caution">
    <text evidence="15">The sequence shown here is derived from an EMBL/GenBank/DDBJ whole genome shotgun (WGS) entry which is preliminary data.</text>
</comment>
<dbReference type="CDD" id="cd06225">
    <property type="entry name" value="HAMP"/>
    <property type="match status" value="1"/>
</dbReference>
<keyword evidence="6 15" id="KW-0808">Transferase</keyword>
<dbReference type="SMART" id="SM00387">
    <property type="entry name" value="HATPase_c"/>
    <property type="match status" value="1"/>
</dbReference>
<evidence type="ECO:0000256" key="11">
    <source>
        <dbReference type="ARBA" id="ARBA00023136"/>
    </source>
</evidence>
<proteinExistence type="predicted"/>
<evidence type="ECO:0000313" key="15">
    <source>
        <dbReference type="EMBL" id="MDN4525693.1"/>
    </source>
</evidence>
<accession>A0ABT8HY37</accession>
<keyword evidence="4" id="KW-1003">Cell membrane</keyword>
<keyword evidence="9" id="KW-0067">ATP-binding</keyword>
<keyword evidence="7" id="KW-0547">Nucleotide-binding</keyword>
<dbReference type="SMART" id="SM00304">
    <property type="entry name" value="HAMP"/>
    <property type="match status" value="1"/>
</dbReference>
<keyword evidence="12" id="KW-0812">Transmembrane</keyword>
<keyword evidence="10" id="KW-0902">Two-component regulatory system</keyword>
<evidence type="ECO:0000256" key="3">
    <source>
        <dbReference type="ARBA" id="ARBA00012438"/>
    </source>
</evidence>
<gene>
    <name evidence="15" type="ORF">QYB97_14505</name>
</gene>
<evidence type="ECO:0000256" key="4">
    <source>
        <dbReference type="ARBA" id="ARBA00022475"/>
    </source>
</evidence>
<protein>
    <recommendedName>
        <fullName evidence="3">histidine kinase</fullName>
        <ecNumber evidence="3">2.7.13.3</ecNumber>
    </recommendedName>
</protein>
<dbReference type="Gene3D" id="3.30.565.10">
    <property type="entry name" value="Histidine kinase-like ATPase, C-terminal domain"/>
    <property type="match status" value="1"/>
</dbReference>
<dbReference type="Pfam" id="PF02518">
    <property type="entry name" value="HATPase_c"/>
    <property type="match status" value="1"/>
</dbReference>
<organism evidence="15 16">
    <name type="scientific">Fictibacillus fluitans</name>
    <dbReference type="NCBI Taxonomy" id="3058422"/>
    <lineage>
        <taxon>Bacteria</taxon>
        <taxon>Bacillati</taxon>
        <taxon>Bacillota</taxon>
        <taxon>Bacilli</taxon>
        <taxon>Bacillales</taxon>
        <taxon>Fictibacillaceae</taxon>
        <taxon>Fictibacillus</taxon>
    </lineage>
</organism>
<keyword evidence="8 15" id="KW-0418">Kinase</keyword>
<dbReference type="InterPro" id="IPR036890">
    <property type="entry name" value="HATPase_C_sf"/>
</dbReference>